<keyword evidence="2" id="KW-0521">NADP</keyword>
<dbReference type="FunFam" id="3.20.20.100:FF:000002">
    <property type="entry name" value="2,5-diketo-D-gluconic acid reductase A"/>
    <property type="match status" value="1"/>
</dbReference>
<dbReference type="Proteomes" id="UP001152747">
    <property type="component" value="Unassembled WGS sequence"/>
</dbReference>
<proteinExistence type="inferred from homology"/>
<dbReference type="PRINTS" id="PR00069">
    <property type="entry name" value="ALDKETRDTASE"/>
</dbReference>
<feature type="site" description="Lowers pKa of active site Tyr" evidence="6">
    <location>
        <position position="69"/>
    </location>
</feature>
<dbReference type="InterPro" id="IPR020471">
    <property type="entry name" value="AKR"/>
</dbReference>
<dbReference type="Gene3D" id="3.20.20.100">
    <property type="entry name" value="NADP-dependent oxidoreductase domain"/>
    <property type="match status" value="1"/>
</dbReference>
<evidence type="ECO:0000256" key="1">
    <source>
        <dbReference type="ARBA" id="ARBA00007905"/>
    </source>
</evidence>
<evidence type="ECO:0000256" key="5">
    <source>
        <dbReference type="PIRSR" id="PIRSR000097-2"/>
    </source>
</evidence>
<accession>A0A9P1IM67</accession>
<sequence length="287" mass="32788">MFSIPKLTLGTYLMHGEQLTNAVDEALRIGYRSFDTARFYENEKELGDALEMLLPKYNLVSSDIYVITKLFPLPVGGGNSNPEIIEQQVRESLKNLGRSYIDLLLIHYPRPFENSDLDPSNPETRRIIWKKLENLKNSGIIRNLGVSNYESRHIEEIRAYSSLVPAVNQVEYHPHFQRGELRDYCRSRGIQFQAFSPLGRQNAQLLKDPEILKISEKLQKPVAWIILRWAVQNGVGVVSKSITPSRLAQNFEATVGTDFVLGPEEMRILNGLNRDSPYVEDNGWLSI</sequence>
<gene>
    <name evidence="8" type="ORF">CAMP_LOCUS9802</name>
</gene>
<evidence type="ECO:0000259" key="7">
    <source>
        <dbReference type="Pfam" id="PF00248"/>
    </source>
</evidence>
<dbReference type="PROSITE" id="PS00798">
    <property type="entry name" value="ALDOKETO_REDUCTASE_1"/>
    <property type="match status" value="1"/>
</dbReference>
<dbReference type="PANTHER" id="PTHR43827:SF3">
    <property type="entry name" value="NADP-DEPENDENT OXIDOREDUCTASE DOMAIN-CONTAINING PROTEIN"/>
    <property type="match status" value="1"/>
</dbReference>
<dbReference type="GO" id="GO:0016616">
    <property type="term" value="F:oxidoreductase activity, acting on the CH-OH group of donors, NAD or NADP as acceptor"/>
    <property type="evidence" value="ECO:0007669"/>
    <property type="project" value="UniProtKB-ARBA"/>
</dbReference>
<dbReference type="OrthoDB" id="416253at2759"/>
<keyword evidence="9" id="KW-1185">Reference proteome</keyword>
<evidence type="ECO:0000256" key="6">
    <source>
        <dbReference type="PIRSR" id="PIRSR000097-3"/>
    </source>
</evidence>
<organism evidence="8 9">
    <name type="scientific">Caenorhabditis angaria</name>
    <dbReference type="NCBI Taxonomy" id="860376"/>
    <lineage>
        <taxon>Eukaryota</taxon>
        <taxon>Metazoa</taxon>
        <taxon>Ecdysozoa</taxon>
        <taxon>Nematoda</taxon>
        <taxon>Chromadorea</taxon>
        <taxon>Rhabditida</taxon>
        <taxon>Rhabditina</taxon>
        <taxon>Rhabditomorpha</taxon>
        <taxon>Rhabditoidea</taxon>
        <taxon>Rhabditidae</taxon>
        <taxon>Peloderinae</taxon>
        <taxon>Caenorhabditis</taxon>
    </lineage>
</organism>
<dbReference type="EMBL" id="CANHGI010000004">
    <property type="protein sequence ID" value="CAI5447165.1"/>
    <property type="molecule type" value="Genomic_DNA"/>
</dbReference>
<comment type="similarity">
    <text evidence="1">Belongs to the aldo/keto reductase family.</text>
</comment>
<name>A0A9P1IM67_9PELO</name>
<evidence type="ECO:0000256" key="4">
    <source>
        <dbReference type="PIRSR" id="PIRSR000097-1"/>
    </source>
</evidence>
<dbReference type="InterPro" id="IPR018170">
    <property type="entry name" value="Aldo/ket_reductase_CS"/>
</dbReference>
<feature type="binding site" evidence="5">
    <location>
        <position position="107"/>
    </location>
    <ligand>
        <name>substrate</name>
    </ligand>
</feature>
<dbReference type="InterPro" id="IPR023210">
    <property type="entry name" value="NADP_OxRdtase_dom"/>
</dbReference>
<comment type="caution">
    <text evidence="8">The sequence shown here is derived from an EMBL/GenBank/DDBJ whole genome shotgun (WGS) entry which is preliminary data.</text>
</comment>
<evidence type="ECO:0000256" key="3">
    <source>
        <dbReference type="ARBA" id="ARBA00023002"/>
    </source>
</evidence>
<dbReference type="PANTHER" id="PTHR43827">
    <property type="entry name" value="2,5-DIKETO-D-GLUCONIC ACID REDUCTASE"/>
    <property type="match status" value="1"/>
</dbReference>
<evidence type="ECO:0000256" key="2">
    <source>
        <dbReference type="ARBA" id="ARBA00022857"/>
    </source>
</evidence>
<dbReference type="PROSITE" id="PS00062">
    <property type="entry name" value="ALDOKETO_REDUCTASE_2"/>
    <property type="match status" value="1"/>
</dbReference>
<evidence type="ECO:0000313" key="9">
    <source>
        <dbReference type="Proteomes" id="UP001152747"/>
    </source>
</evidence>
<dbReference type="AlphaFoldDB" id="A0A9P1IM67"/>
<dbReference type="CDD" id="cd19071">
    <property type="entry name" value="AKR_AKR1-5-like"/>
    <property type="match status" value="1"/>
</dbReference>
<dbReference type="Pfam" id="PF00248">
    <property type="entry name" value="Aldo_ket_red"/>
    <property type="match status" value="1"/>
</dbReference>
<dbReference type="SUPFAM" id="SSF51430">
    <property type="entry name" value="NAD(P)-linked oxidoreductase"/>
    <property type="match status" value="1"/>
</dbReference>
<dbReference type="InterPro" id="IPR036812">
    <property type="entry name" value="NAD(P)_OxRdtase_dom_sf"/>
</dbReference>
<feature type="domain" description="NADP-dependent oxidoreductase" evidence="7">
    <location>
        <begin position="16"/>
        <end position="272"/>
    </location>
</feature>
<reference evidence="8" key="1">
    <citation type="submission" date="2022-11" db="EMBL/GenBank/DDBJ databases">
        <authorList>
            <person name="Kikuchi T."/>
        </authorList>
    </citation>
    <scope>NUCLEOTIDE SEQUENCE</scope>
    <source>
        <strain evidence="8">PS1010</strain>
    </source>
</reference>
<evidence type="ECO:0000313" key="8">
    <source>
        <dbReference type="EMBL" id="CAI5447165.1"/>
    </source>
</evidence>
<keyword evidence="3" id="KW-0560">Oxidoreductase</keyword>
<dbReference type="PIRSF" id="PIRSF000097">
    <property type="entry name" value="AKR"/>
    <property type="match status" value="1"/>
</dbReference>
<feature type="active site" description="Proton donor" evidence="4">
    <location>
        <position position="40"/>
    </location>
</feature>
<protein>
    <recommendedName>
        <fullName evidence="7">NADP-dependent oxidoreductase domain-containing protein</fullName>
    </recommendedName>
</protein>